<comment type="similarity">
    <text evidence="1">Belongs to the arrestin family.</text>
</comment>
<evidence type="ECO:0000313" key="3">
    <source>
        <dbReference type="EMBL" id="KAK5638353.1"/>
    </source>
</evidence>
<organism evidence="3 4">
    <name type="scientific">Pyrocoelia pectoralis</name>
    <dbReference type="NCBI Taxonomy" id="417401"/>
    <lineage>
        <taxon>Eukaryota</taxon>
        <taxon>Metazoa</taxon>
        <taxon>Ecdysozoa</taxon>
        <taxon>Arthropoda</taxon>
        <taxon>Hexapoda</taxon>
        <taxon>Insecta</taxon>
        <taxon>Pterygota</taxon>
        <taxon>Neoptera</taxon>
        <taxon>Endopterygota</taxon>
        <taxon>Coleoptera</taxon>
        <taxon>Polyphaga</taxon>
        <taxon>Elateriformia</taxon>
        <taxon>Elateroidea</taxon>
        <taxon>Lampyridae</taxon>
        <taxon>Lampyrinae</taxon>
        <taxon>Pyrocoelia</taxon>
    </lineage>
</organism>
<reference evidence="3 4" key="1">
    <citation type="journal article" date="2024" name="Insects">
        <title>An Improved Chromosome-Level Genome Assembly of the Firefly Pyrocoelia pectoralis.</title>
        <authorList>
            <person name="Fu X."/>
            <person name="Meyer-Rochow V.B."/>
            <person name="Ballantyne L."/>
            <person name="Zhu X."/>
        </authorList>
    </citation>
    <scope>NUCLEOTIDE SEQUENCE [LARGE SCALE GENOMIC DNA]</scope>
    <source>
        <strain evidence="3">XCY_ONT2</strain>
    </source>
</reference>
<dbReference type="InterPro" id="IPR011021">
    <property type="entry name" value="Arrestin-like_N"/>
</dbReference>
<name>A0AAN7UZT4_9COLE</name>
<gene>
    <name evidence="3" type="ORF">RI129_012648</name>
</gene>
<dbReference type="Proteomes" id="UP001329430">
    <property type="component" value="Chromosome 10"/>
</dbReference>
<evidence type="ECO:0000259" key="2">
    <source>
        <dbReference type="Pfam" id="PF00339"/>
    </source>
</evidence>
<evidence type="ECO:0000256" key="1">
    <source>
        <dbReference type="ARBA" id="ARBA00005298"/>
    </source>
</evidence>
<dbReference type="SUPFAM" id="SSF81296">
    <property type="entry name" value="E set domains"/>
    <property type="match status" value="1"/>
</dbReference>
<evidence type="ECO:0000313" key="4">
    <source>
        <dbReference type="Proteomes" id="UP001329430"/>
    </source>
</evidence>
<dbReference type="EMBL" id="JAVRBK010000010">
    <property type="protein sequence ID" value="KAK5638353.1"/>
    <property type="molecule type" value="Genomic_DNA"/>
</dbReference>
<dbReference type="Pfam" id="PF00339">
    <property type="entry name" value="Arrestin_N"/>
    <property type="match status" value="1"/>
</dbReference>
<sequence length="49" mass="5778">MKELYGNIKYTVRAVIDRPWAIDYESKKVFTVAAYNNLNLMDGLRVRIK</sequence>
<feature type="domain" description="Arrestin-like N-terminal" evidence="2">
    <location>
        <begin position="5"/>
        <end position="38"/>
    </location>
</feature>
<dbReference type="AlphaFoldDB" id="A0AAN7UZT4"/>
<dbReference type="InterPro" id="IPR014756">
    <property type="entry name" value="Ig_E-set"/>
</dbReference>
<dbReference type="Gene3D" id="2.60.40.640">
    <property type="match status" value="1"/>
</dbReference>
<proteinExistence type="inferred from homology"/>
<keyword evidence="4" id="KW-1185">Reference proteome</keyword>
<accession>A0AAN7UZT4</accession>
<protein>
    <recommendedName>
        <fullName evidence="2">Arrestin-like N-terminal domain-containing protein</fullName>
    </recommendedName>
</protein>
<comment type="caution">
    <text evidence="3">The sequence shown here is derived from an EMBL/GenBank/DDBJ whole genome shotgun (WGS) entry which is preliminary data.</text>
</comment>
<dbReference type="InterPro" id="IPR014752">
    <property type="entry name" value="Arrestin-like_C"/>
</dbReference>